<dbReference type="InterPro" id="IPR009057">
    <property type="entry name" value="Homeodomain-like_sf"/>
</dbReference>
<reference evidence="6 7" key="1">
    <citation type="journal article" date="2011" name="J. Bacteriol.">
        <title>Complete genome sequence of Amycolicicoccus subflavus DQS3-9A1T, an actinomycete isolated from crude oil-polluted soil.</title>
        <authorList>
            <person name="Cai M."/>
            <person name="Chen W.M."/>
            <person name="Nie Y."/>
            <person name="Chi C.Q."/>
            <person name="Wang Y.N."/>
            <person name="Tang Y.Q."/>
            <person name="Li G.Y."/>
            <person name="Wu X.L."/>
        </authorList>
    </citation>
    <scope>NUCLEOTIDE SEQUENCE [LARGE SCALE GENOMIC DNA]</scope>
    <source>
        <strain evidence="7">DSM 45089 / DQS3-9A1</strain>
    </source>
</reference>
<evidence type="ECO:0000256" key="1">
    <source>
        <dbReference type="ARBA" id="ARBA00023125"/>
    </source>
</evidence>
<dbReference type="PANTHER" id="PTHR30055">
    <property type="entry name" value="HTH-TYPE TRANSCRIPTIONAL REGULATOR RUTR"/>
    <property type="match status" value="1"/>
</dbReference>
<proteinExistence type="predicted"/>
<dbReference type="InterPro" id="IPR041490">
    <property type="entry name" value="KstR2_TetR_C"/>
</dbReference>
<dbReference type="SUPFAM" id="SSF47413">
    <property type="entry name" value="lambda repressor-like DNA-binding domains"/>
    <property type="match status" value="1"/>
</dbReference>
<evidence type="ECO:0000313" key="6">
    <source>
        <dbReference type="EMBL" id="AEF40131.1"/>
    </source>
</evidence>
<dbReference type="eggNOG" id="COG1426">
    <property type="taxonomic scope" value="Bacteria"/>
</dbReference>
<dbReference type="Pfam" id="PF00440">
    <property type="entry name" value="TetR_N"/>
    <property type="match status" value="1"/>
</dbReference>
<evidence type="ECO:0000259" key="5">
    <source>
        <dbReference type="PROSITE" id="PS50977"/>
    </source>
</evidence>
<dbReference type="STRING" id="443218.AS9A_1682"/>
<dbReference type="PRINTS" id="PR00455">
    <property type="entry name" value="HTHTETR"/>
</dbReference>
<dbReference type="HOGENOM" id="CLU_069356_12_4_11"/>
<dbReference type="SUPFAM" id="SSF46689">
    <property type="entry name" value="Homeodomain-like"/>
    <property type="match status" value="1"/>
</dbReference>
<sequence length="301" mass="32406">MFGMTEQSAASQPAVGAAIRATREARGLSLRALAARLDVSPATLSAVERDLTPITVQRLEHVAAVLDVDTSELLTSSTTAVGPGRSPGPTRPGRPLPQRRQGTPSWRVFDSVETDPILQAATRLFVVHGFHATTVRDIAAAAGMSVAGVYHHYPSKERILVALLDFTMSEIAWRIEAARAEGRDAAHSFALMVESLALFHAVQGDLAFLGASEMRGLGRPERARVTALRDAVQHALDRQALAVIDANKESRLTPDEVRVATRAIATMCTSLPSWFKADGPKDAREVASRYARYALAILLTP</sequence>
<dbReference type="InterPro" id="IPR001647">
    <property type="entry name" value="HTH_TetR"/>
</dbReference>
<dbReference type="Proteomes" id="UP000009235">
    <property type="component" value="Chromosome"/>
</dbReference>
<dbReference type="GO" id="GO:0000976">
    <property type="term" value="F:transcription cis-regulatory region binding"/>
    <property type="evidence" value="ECO:0007669"/>
    <property type="project" value="TreeGrafter"/>
</dbReference>
<dbReference type="Pfam" id="PF01381">
    <property type="entry name" value="HTH_3"/>
    <property type="match status" value="1"/>
</dbReference>
<evidence type="ECO:0008006" key="8">
    <source>
        <dbReference type="Google" id="ProtNLM"/>
    </source>
</evidence>
<dbReference type="Gene3D" id="1.10.357.10">
    <property type="entry name" value="Tetracycline Repressor, domain 2"/>
    <property type="match status" value="1"/>
</dbReference>
<keyword evidence="1 2" id="KW-0238">DNA-binding</keyword>
<dbReference type="eggNOG" id="COG1309">
    <property type="taxonomic scope" value="Bacteria"/>
</dbReference>
<evidence type="ECO:0000256" key="3">
    <source>
        <dbReference type="SAM" id="MobiDB-lite"/>
    </source>
</evidence>
<keyword evidence="7" id="KW-1185">Reference proteome</keyword>
<feature type="region of interest" description="Disordered" evidence="3">
    <location>
        <begin position="75"/>
        <end position="103"/>
    </location>
</feature>
<evidence type="ECO:0000256" key="2">
    <source>
        <dbReference type="PROSITE-ProRule" id="PRU00335"/>
    </source>
</evidence>
<dbReference type="KEGG" id="asd:AS9A_1682"/>
<feature type="domain" description="HTH cro/C1-type" evidence="4">
    <location>
        <begin position="19"/>
        <end position="73"/>
    </location>
</feature>
<dbReference type="SMART" id="SM00530">
    <property type="entry name" value="HTH_XRE"/>
    <property type="match status" value="1"/>
</dbReference>
<dbReference type="CDD" id="cd00093">
    <property type="entry name" value="HTH_XRE"/>
    <property type="match status" value="1"/>
</dbReference>
<protein>
    <recommendedName>
        <fullName evidence="8">Transcriptional regulator</fullName>
    </recommendedName>
</protein>
<dbReference type="InterPro" id="IPR050109">
    <property type="entry name" value="HTH-type_TetR-like_transc_reg"/>
</dbReference>
<evidence type="ECO:0000259" key="4">
    <source>
        <dbReference type="PROSITE" id="PS50943"/>
    </source>
</evidence>
<dbReference type="InterPro" id="IPR001387">
    <property type="entry name" value="Cro/C1-type_HTH"/>
</dbReference>
<dbReference type="PROSITE" id="PS50943">
    <property type="entry name" value="HTH_CROC1"/>
    <property type="match status" value="1"/>
</dbReference>
<dbReference type="InterPro" id="IPR010982">
    <property type="entry name" value="Lambda_DNA-bd_dom_sf"/>
</dbReference>
<dbReference type="Pfam" id="PF17932">
    <property type="entry name" value="TetR_C_24"/>
    <property type="match status" value="1"/>
</dbReference>
<feature type="domain" description="HTH tetR-type" evidence="5">
    <location>
        <begin position="111"/>
        <end position="171"/>
    </location>
</feature>
<gene>
    <name evidence="6" type="ordered locus">AS9A_1682</name>
</gene>
<dbReference type="EMBL" id="CP002786">
    <property type="protein sequence ID" value="AEF40131.1"/>
    <property type="molecule type" value="Genomic_DNA"/>
</dbReference>
<feature type="DNA-binding region" description="H-T-H motif" evidence="2">
    <location>
        <begin position="134"/>
        <end position="153"/>
    </location>
</feature>
<dbReference type="PANTHER" id="PTHR30055:SF237">
    <property type="entry name" value="TRANSCRIPTIONAL REPRESSOR MCE3R"/>
    <property type="match status" value="1"/>
</dbReference>
<dbReference type="Gene3D" id="1.10.260.40">
    <property type="entry name" value="lambda repressor-like DNA-binding domains"/>
    <property type="match status" value="1"/>
</dbReference>
<dbReference type="AlphaFoldDB" id="F6EKJ5"/>
<name>F6EKJ5_HOYSD</name>
<dbReference type="GO" id="GO:0003700">
    <property type="term" value="F:DNA-binding transcription factor activity"/>
    <property type="evidence" value="ECO:0007669"/>
    <property type="project" value="TreeGrafter"/>
</dbReference>
<dbReference type="PROSITE" id="PS50977">
    <property type="entry name" value="HTH_TETR_2"/>
    <property type="match status" value="1"/>
</dbReference>
<accession>F6EKJ5</accession>
<organism evidence="6 7">
    <name type="scientific">Hoyosella subflava (strain DSM 45089 / JCM 17490 / NBRC 109087 / DQS3-9A1)</name>
    <name type="common">Amycolicicoccus subflavus</name>
    <dbReference type="NCBI Taxonomy" id="443218"/>
    <lineage>
        <taxon>Bacteria</taxon>
        <taxon>Bacillati</taxon>
        <taxon>Actinomycetota</taxon>
        <taxon>Actinomycetes</taxon>
        <taxon>Mycobacteriales</taxon>
        <taxon>Hoyosellaceae</taxon>
        <taxon>Hoyosella</taxon>
    </lineage>
</organism>
<evidence type="ECO:0000313" key="7">
    <source>
        <dbReference type="Proteomes" id="UP000009235"/>
    </source>
</evidence>